<keyword evidence="1" id="KW-1133">Transmembrane helix</keyword>
<accession>A0A521CJ99</accession>
<dbReference type="EMBL" id="FXTE01000003">
    <property type="protein sequence ID" value="SMO59472.1"/>
    <property type="molecule type" value="Genomic_DNA"/>
</dbReference>
<organism evidence="2 3">
    <name type="scientific">Ruegeria faecimaris</name>
    <dbReference type="NCBI Taxonomy" id="686389"/>
    <lineage>
        <taxon>Bacteria</taxon>
        <taxon>Pseudomonadati</taxon>
        <taxon>Pseudomonadota</taxon>
        <taxon>Alphaproteobacteria</taxon>
        <taxon>Rhodobacterales</taxon>
        <taxon>Roseobacteraceae</taxon>
        <taxon>Ruegeria</taxon>
    </lineage>
</organism>
<sequence>MPSSPPWVRPVTIAAVLFGLLTIFSGGTALFGGAAARAAVGDAVLFVLWFNFLAGFIYLLGALALYKSTIWAQRIAWLLGLSTLLVFVVLILVALSGTPFEWRTVGAMTIRSAFWLTVAFALSKTA</sequence>
<evidence type="ECO:0000313" key="2">
    <source>
        <dbReference type="EMBL" id="SMO59472.1"/>
    </source>
</evidence>
<dbReference type="Proteomes" id="UP000319555">
    <property type="component" value="Unassembled WGS sequence"/>
</dbReference>
<dbReference type="OrthoDB" id="1122739at2"/>
<evidence type="ECO:0000256" key="1">
    <source>
        <dbReference type="SAM" id="Phobius"/>
    </source>
</evidence>
<dbReference type="AlphaFoldDB" id="A0A521CJ99"/>
<keyword evidence="3" id="KW-1185">Reference proteome</keyword>
<name>A0A521CJ99_9RHOB</name>
<protein>
    <submittedName>
        <fullName evidence="2">Uncharacterized protein</fullName>
    </submittedName>
</protein>
<proteinExistence type="predicted"/>
<gene>
    <name evidence="2" type="ORF">SAMN06265380_10329</name>
</gene>
<evidence type="ECO:0000313" key="3">
    <source>
        <dbReference type="Proteomes" id="UP000319555"/>
    </source>
</evidence>
<feature type="transmembrane region" description="Helical" evidence="1">
    <location>
        <begin position="75"/>
        <end position="96"/>
    </location>
</feature>
<reference evidence="2 3" key="1">
    <citation type="submission" date="2017-05" db="EMBL/GenBank/DDBJ databases">
        <authorList>
            <person name="Varghese N."/>
            <person name="Submissions S."/>
        </authorList>
    </citation>
    <scope>NUCLEOTIDE SEQUENCE [LARGE SCALE GENOMIC DNA]</scope>
    <source>
        <strain evidence="2 3">DSM 28009</strain>
    </source>
</reference>
<feature type="transmembrane region" description="Helical" evidence="1">
    <location>
        <begin position="46"/>
        <end position="66"/>
    </location>
</feature>
<keyword evidence="1" id="KW-0472">Membrane</keyword>
<keyword evidence="1" id="KW-0812">Transmembrane</keyword>